<reference evidence="2 3" key="1">
    <citation type="journal article" date="2015" name="Genome Biol. Evol.">
        <title>Phylogenomic analyses indicate that early fungi evolved digesting cell walls of algal ancestors of land plants.</title>
        <authorList>
            <person name="Chang Y."/>
            <person name="Wang S."/>
            <person name="Sekimoto S."/>
            <person name="Aerts A.L."/>
            <person name="Choi C."/>
            <person name="Clum A."/>
            <person name="LaButti K.M."/>
            <person name="Lindquist E.A."/>
            <person name="Yee Ngan C."/>
            <person name="Ohm R.A."/>
            <person name="Salamov A.A."/>
            <person name="Grigoriev I.V."/>
            <person name="Spatafora J.W."/>
            <person name="Berbee M.L."/>
        </authorList>
    </citation>
    <scope>NUCLEOTIDE SEQUENCE [LARGE SCALE GENOMIC DNA]</scope>
    <source>
        <strain evidence="2 3">JEL478</strain>
    </source>
</reference>
<name>A0A139A284_GONPJ</name>
<organism evidence="2 3">
    <name type="scientific">Gonapodya prolifera (strain JEL478)</name>
    <name type="common">Monoblepharis prolifera</name>
    <dbReference type="NCBI Taxonomy" id="1344416"/>
    <lineage>
        <taxon>Eukaryota</taxon>
        <taxon>Fungi</taxon>
        <taxon>Fungi incertae sedis</taxon>
        <taxon>Chytridiomycota</taxon>
        <taxon>Chytridiomycota incertae sedis</taxon>
        <taxon>Monoblepharidomycetes</taxon>
        <taxon>Monoblepharidales</taxon>
        <taxon>Gonapodyaceae</taxon>
        <taxon>Gonapodya</taxon>
    </lineage>
</organism>
<feature type="region of interest" description="Disordered" evidence="1">
    <location>
        <begin position="119"/>
        <end position="143"/>
    </location>
</feature>
<dbReference type="AlphaFoldDB" id="A0A139A284"/>
<evidence type="ECO:0000256" key="1">
    <source>
        <dbReference type="SAM" id="MobiDB-lite"/>
    </source>
</evidence>
<evidence type="ECO:0000313" key="3">
    <source>
        <dbReference type="Proteomes" id="UP000070544"/>
    </source>
</evidence>
<dbReference type="EMBL" id="KQ965812">
    <property type="protein sequence ID" value="KXS10887.1"/>
    <property type="molecule type" value="Genomic_DNA"/>
</dbReference>
<evidence type="ECO:0000313" key="2">
    <source>
        <dbReference type="EMBL" id="KXS10887.1"/>
    </source>
</evidence>
<proteinExistence type="predicted"/>
<gene>
    <name evidence="2" type="ORF">M427DRAFT_459476</name>
</gene>
<dbReference type="Proteomes" id="UP000070544">
    <property type="component" value="Unassembled WGS sequence"/>
</dbReference>
<sequence length="194" mass="21753">MVSAALSRVSTTLTGCWNTTVESISEVLAPIASSGAPCDSSSSLTQFPPASLPLSTRRLLVSLPRFGWSSRPYRHPTWLQGWNHWLKTRLTTDTSCALKRSARNVGKRKKGLVLLCLRSRSPNNSRNKSTRRSLRSKRRSTALTPTQARLAVISEDKERDHLVTIHDGQQAVLAGKRQQIDTLKDQLRQQRNLR</sequence>
<protein>
    <submittedName>
        <fullName evidence="2">Uncharacterized protein</fullName>
    </submittedName>
</protein>
<accession>A0A139A284</accession>
<feature type="compositionally biased region" description="Basic residues" evidence="1">
    <location>
        <begin position="128"/>
        <end position="140"/>
    </location>
</feature>
<keyword evidence="3" id="KW-1185">Reference proteome</keyword>